<gene>
    <name evidence="3" type="ORF">DWB61_04425</name>
</gene>
<accession>A0A425Y566</accession>
<dbReference type="EMBL" id="QQWG01000003">
    <property type="protein sequence ID" value="RRG23643.1"/>
    <property type="molecule type" value="Genomic_DNA"/>
</dbReference>
<dbReference type="Proteomes" id="UP000285794">
    <property type="component" value="Unassembled WGS sequence"/>
</dbReference>
<dbReference type="Pfam" id="PF07885">
    <property type="entry name" value="Ion_trans_2"/>
    <property type="match status" value="1"/>
</dbReference>
<comment type="caution">
    <text evidence="3">The sequence shown here is derived from an EMBL/GenBank/DDBJ whole genome shotgun (WGS) entry which is preliminary data.</text>
</comment>
<evidence type="ECO:0000313" key="4">
    <source>
        <dbReference type="Proteomes" id="UP000285794"/>
    </source>
</evidence>
<sequence length="49" mass="5315">MTTIGFGEIIPQSQIAKSLSIFSGIVGQFYLTIIMALIIGKLLNSMLKN</sequence>
<dbReference type="InterPro" id="IPR013099">
    <property type="entry name" value="K_chnl_dom"/>
</dbReference>
<organism evidence="3 4">
    <name type="scientific">Ancylomarina euxinus</name>
    <dbReference type="NCBI Taxonomy" id="2283627"/>
    <lineage>
        <taxon>Bacteria</taxon>
        <taxon>Pseudomonadati</taxon>
        <taxon>Bacteroidota</taxon>
        <taxon>Bacteroidia</taxon>
        <taxon>Marinilabiliales</taxon>
        <taxon>Marinifilaceae</taxon>
        <taxon>Ancylomarina</taxon>
    </lineage>
</organism>
<keyword evidence="4" id="KW-1185">Reference proteome</keyword>
<dbReference type="AlphaFoldDB" id="A0A425Y566"/>
<evidence type="ECO:0000256" key="1">
    <source>
        <dbReference type="SAM" id="Phobius"/>
    </source>
</evidence>
<dbReference type="Gene3D" id="1.10.287.70">
    <property type="match status" value="1"/>
</dbReference>
<feature type="transmembrane region" description="Helical" evidence="1">
    <location>
        <begin position="21"/>
        <end position="43"/>
    </location>
</feature>
<proteinExistence type="predicted"/>
<evidence type="ECO:0000259" key="2">
    <source>
        <dbReference type="Pfam" id="PF07885"/>
    </source>
</evidence>
<keyword evidence="1" id="KW-0812">Transmembrane</keyword>
<feature type="domain" description="Potassium channel" evidence="2">
    <location>
        <begin position="1"/>
        <end position="40"/>
    </location>
</feature>
<protein>
    <recommendedName>
        <fullName evidence="2">Potassium channel domain-containing protein</fullName>
    </recommendedName>
</protein>
<keyword evidence="1" id="KW-0472">Membrane</keyword>
<dbReference type="SUPFAM" id="SSF81324">
    <property type="entry name" value="Voltage-gated potassium channels"/>
    <property type="match status" value="1"/>
</dbReference>
<keyword evidence="1" id="KW-1133">Transmembrane helix</keyword>
<name>A0A425Y566_9BACT</name>
<reference evidence="3 4" key="1">
    <citation type="submission" date="2018-07" db="EMBL/GenBank/DDBJ databases">
        <title>Draft genome sequence of Ancylomarina sp. M1P.</title>
        <authorList>
            <person name="Yadav S."/>
            <person name="Villanueva L."/>
            <person name="Damste J.S.S."/>
        </authorList>
    </citation>
    <scope>NUCLEOTIDE SEQUENCE [LARGE SCALE GENOMIC DNA]</scope>
    <source>
        <strain evidence="3 4">M1P</strain>
    </source>
</reference>
<evidence type="ECO:0000313" key="3">
    <source>
        <dbReference type="EMBL" id="RRG23643.1"/>
    </source>
</evidence>